<dbReference type="Proteomes" id="UP000663825">
    <property type="component" value="Unassembled WGS sequence"/>
</dbReference>
<accession>A0A817QUK8</accession>
<proteinExistence type="predicted"/>
<dbReference type="EMBL" id="CAJNXB010002212">
    <property type="protein sequence ID" value="CAF3224285.1"/>
    <property type="molecule type" value="Genomic_DNA"/>
</dbReference>
<reference evidence="1" key="1">
    <citation type="submission" date="2021-02" db="EMBL/GenBank/DDBJ databases">
        <authorList>
            <person name="Nowell W R."/>
        </authorList>
    </citation>
    <scope>NUCLEOTIDE SEQUENCE</scope>
</reference>
<gene>
    <name evidence="1" type="ORF">TIS948_LOCUS13783</name>
</gene>
<comment type="caution">
    <text evidence="1">The sequence shown here is derived from an EMBL/GenBank/DDBJ whole genome shotgun (WGS) entry which is preliminary data.</text>
</comment>
<organism evidence="1 2">
    <name type="scientific">Rotaria socialis</name>
    <dbReference type="NCBI Taxonomy" id="392032"/>
    <lineage>
        <taxon>Eukaryota</taxon>
        <taxon>Metazoa</taxon>
        <taxon>Spiralia</taxon>
        <taxon>Gnathifera</taxon>
        <taxon>Rotifera</taxon>
        <taxon>Eurotatoria</taxon>
        <taxon>Bdelloidea</taxon>
        <taxon>Philodinida</taxon>
        <taxon>Philodinidae</taxon>
        <taxon>Rotaria</taxon>
    </lineage>
</organism>
<dbReference type="AlphaFoldDB" id="A0A817QUK8"/>
<evidence type="ECO:0000313" key="1">
    <source>
        <dbReference type="EMBL" id="CAF3224285.1"/>
    </source>
</evidence>
<dbReference type="OrthoDB" id="5273213at2759"/>
<dbReference type="PROSITE" id="PS51450">
    <property type="entry name" value="LRR"/>
    <property type="match status" value="1"/>
</dbReference>
<protein>
    <submittedName>
        <fullName evidence="1">Uncharacterized protein</fullName>
    </submittedName>
</protein>
<dbReference type="InterPro" id="IPR032675">
    <property type="entry name" value="LRR_dom_sf"/>
</dbReference>
<name>A0A817QUK8_9BILA</name>
<dbReference type="Gene3D" id="3.80.10.10">
    <property type="entry name" value="Ribonuclease Inhibitor"/>
    <property type="match status" value="1"/>
</dbReference>
<sequence>MTKGILDVSNSRMNYDENPNIFVGHIKNSTNLSLSDNPTLKYWDPFINRLKKLKLLQELIINSCGIDQAKTKKQKESNKMFPSLKFLYMSHNKISSFELINELSSTPSVSVLQNSIYPSNQNESETAKQETIARLPNLTH</sequence>
<evidence type="ECO:0000313" key="2">
    <source>
        <dbReference type="Proteomes" id="UP000663825"/>
    </source>
</evidence>
<dbReference type="InterPro" id="IPR001611">
    <property type="entry name" value="Leu-rich_rpt"/>
</dbReference>
<dbReference type="SUPFAM" id="SSF52047">
    <property type="entry name" value="RNI-like"/>
    <property type="match status" value="1"/>
</dbReference>